<protein>
    <recommendedName>
        <fullName evidence="10">Polysaccharide biosynthesis protein C-terminal domain-containing protein</fullName>
    </recommendedName>
</protein>
<feature type="transmembrane region" description="Helical" evidence="6">
    <location>
        <begin position="175"/>
        <end position="200"/>
    </location>
</feature>
<dbReference type="Proteomes" id="UP000032304">
    <property type="component" value="Chromosome 5"/>
</dbReference>
<evidence type="ECO:0000313" key="9">
    <source>
        <dbReference type="Proteomes" id="UP000032304"/>
    </source>
</evidence>
<dbReference type="PANTHER" id="PTHR42893">
    <property type="entry name" value="PROTEIN DETOXIFICATION 44, CHLOROPLASTIC-RELATED"/>
    <property type="match status" value="1"/>
</dbReference>
<feature type="transmembrane region" description="Helical" evidence="6">
    <location>
        <begin position="257"/>
        <end position="279"/>
    </location>
</feature>
<dbReference type="AlphaFoldDB" id="A0A0D2SN24"/>
<evidence type="ECO:0000256" key="1">
    <source>
        <dbReference type="ARBA" id="ARBA00004141"/>
    </source>
</evidence>
<comment type="similarity">
    <text evidence="2">Belongs to the multi antimicrobial extrusion (MATE) (TC 2.A.66.1) family.</text>
</comment>
<evidence type="ECO:0008006" key="10">
    <source>
        <dbReference type="Google" id="ProtNLM"/>
    </source>
</evidence>
<evidence type="ECO:0000256" key="2">
    <source>
        <dbReference type="ARBA" id="ARBA00010199"/>
    </source>
</evidence>
<name>A0A0D2SN24_GOSRA</name>
<keyword evidence="5 6" id="KW-0472">Membrane</keyword>
<dbReference type="PANTHER" id="PTHR42893:SF53">
    <property type="entry name" value="PROTEIN DETOXIFICATION"/>
    <property type="match status" value="1"/>
</dbReference>
<feature type="transmembrane region" description="Helical" evidence="6">
    <location>
        <begin position="325"/>
        <end position="349"/>
    </location>
</feature>
<gene>
    <name evidence="8" type="ORF">B456_005G247400</name>
</gene>
<feature type="transmembrane region" description="Helical" evidence="6">
    <location>
        <begin position="31"/>
        <end position="49"/>
    </location>
</feature>
<evidence type="ECO:0000256" key="7">
    <source>
        <dbReference type="SAM" id="SignalP"/>
    </source>
</evidence>
<feature type="transmembrane region" description="Helical" evidence="6">
    <location>
        <begin position="127"/>
        <end position="151"/>
    </location>
</feature>
<dbReference type="Gramene" id="KJB32570">
    <property type="protein sequence ID" value="KJB32570"/>
    <property type="gene ID" value="B456_005G247400"/>
</dbReference>
<feature type="chain" id="PRO_5002251891" description="Polysaccharide biosynthesis protein C-terminal domain-containing protein" evidence="7">
    <location>
        <begin position="22"/>
        <end position="396"/>
    </location>
</feature>
<reference evidence="8 9" key="1">
    <citation type="journal article" date="2012" name="Nature">
        <title>Repeated polyploidization of Gossypium genomes and the evolution of spinnable cotton fibres.</title>
        <authorList>
            <person name="Paterson A.H."/>
            <person name="Wendel J.F."/>
            <person name="Gundlach H."/>
            <person name="Guo H."/>
            <person name="Jenkins J."/>
            <person name="Jin D."/>
            <person name="Llewellyn D."/>
            <person name="Showmaker K.C."/>
            <person name="Shu S."/>
            <person name="Udall J."/>
            <person name="Yoo M.J."/>
            <person name="Byers R."/>
            <person name="Chen W."/>
            <person name="Doron-Faigenboim A."/>
            <person name="Duke M.V."/>
            <person name="Gong L."/>
            <person name="Grimwood J."/>
            <person name="Grover C."/>
            <person name="Grupp K."/>
            <person name="Hu G."/>
            <person name="Lee T.H."/>
            <person name="Li J."/>
            <person name="Lin L."/>
            <person name="Liu T."/>
            <person name="Marler B.S."/>
            <person name="Page J.T."/>
            <person name="Roberts A.W."/>
            <person name="Romanel E."/>
            <person name="Sanders W.S."/>
            <person name="Szadkowski E."/>
            <person name="Tan X."/>
            <person name="Tang H."/>
            <person name="Xu C."/>
            <person name="Wang J."/>
            <person name="Wang Z."/>
            <person name="Zhang D."/>
            <person name="Zhang L."/>
            <person name="Ashrafi H."/>
            <person name="Bedon F."/>
            <person name="Bowers J.E."/>
            <person name="Brubaker C.L."/>
            <person name="Chee P.W."/>
            <person name="Das S."/>
            <person name="Gingle A.R."/>
            <person name="Haigler C.H."/>
            <person name="Harker D."/>
            <person name="Hoffmann L.V."/>
            <person name="Hovav R."/>
            <person name="Jones D.C."/>
            <person name="Lemke C."/>
            <person name="Mansoor S."/>
            <person name="ur Rahman M."/>
            <person name="Rainville L.N."/>
            <person name="Rambani A."/>
            <person name="Reddy U.K."/>
            <person name="Rong J.K."/>
            <person name="Saranga Y."/>
            <person name="Scheffler B.E."/>
            <person name="Scheffler J.A."/>
            <person name="Stelly D.M."/>
            <person name="Triplett B.A."/>
            <person name="Van Deynze A."/>
            <person name="Vaslin M.F."/>
            <person name="Waghmare V.N."/>
            <person name="Walford S.A."/>
            <person name="Wright R.J."/>
            <person name="Zaki E.A."/>
            <person name="Zhang T."/>
            <person name="Dennis E.S."/>
            <person name="Mayer K.F."/>
            <person name="Peterson D.G."/>
            <person name="Rokhsar D.S."/>
            <person name="Wang X."/>
            <person name="Schmutz J."/>
        </authorList>
    </citation>
    <scope>NUCLEOTIDE SEQUENCE [LARGE SCALE GENOMIC DNA]</scope>
</reference>
<dbReference type="GO" id="GO:0042910">
    <property type="term" value="F:xenobiotic transmembrane transporter activity"/>
    <property type="evidence" value="ECO:0007669"/>
    <property type="project" value="InterPro"/>
</dbReference>
<sequence>MSYVFMFLSVATSNMVATSLAREDKKEVQHQISVLLFVGLAGGLFMLFFTKFFGSWALTAFTGPNNVHIVPAANTYVQIRGLAWPAVIVGWVAQSASLGMKDSWGPLKALAIASAINGVGDIVLCSFLGYGIAGAAWATMVSQVVAGYMMIDSLNKKGFNAFAISVPSLDDLRTIFTISAPVFITMMAKVAFYALIIYFATNMGTYTVAAHQVMIQTYWMWTVWGEPLSQTAQSFMPELLYGINRNLSKARMLLKSLIIIGAILGLILGIVGTAVPWLFPNIFTADQKVIDEMHKVLAPYFISLAVTPAALSLEGTLLAGHDLKFVSLMMSGCFTLGAIVLLLVSSGGFGLPGCWYALIGFQWARFFLCLQRLLSPTGMLYSEESNDYKPEMLKVA</sequence>
<evidence type="ECO:0000313" key="8">
    <source>
        <dbReference type="EMBL" id="KJB32570.1"/>
    </source>
</evidence>
<feature type="transmembrane region" description="Helical" evidence="6">
    <location>
        <begin position="299"/>
        <end position="318"/>
    </location>
</feature>
<dbReference type="InterPro" id="IPR002528">
    <property type="entry name" value="MATE_fam"/>
</dbReference>
<dbReference type="Pfam" id="PF01554">
    <property type="entry name" value="MatE"/>
    <property type="match status" value="2"/>
</dbReference>
<evidence type="ECO:0000256" key="5">
    <source>
        <dbReference type="ARBA" id="ARBA00023136"/>
    </source>
</evidence>
<dbReference type="InterPro" id="IPR044644">
    <property type="entry name" value="DinF-like"/>
</dbReference>
<evidence type="ECO:0000256" key="4">
    <source>
        <dbReference type="ARBA" id="ARBA00022989"/>
    </source>
</evidence>
<accession>A0A0D2SN24</accession>
<dbReference type="GO" id="GO:0016020">
    <property type="term" value="C:membrane"/>
    <property type="evidence" value="ECO:0007669"/>
    <property type="project" value="UniProtKB-SubCell"/>
</dbReference>
<keyword evidence="3 6" id="KW-0812">Transmembrane</keyword>
<keyword evidence="7" id="KW-0732">Signal</keyword>
<keyword evidence="4 6" id="KW-1133">Transmembrane helix</keyword>
<proteinExistence type="inferred from homology"/>
<dbReference type="EMBL" id="CM001744">
    <property type="protein sequence ID" value="KJB32570.1"/>
    <property type="molecule type" value="Genomic_DNA"/>
</dbReference>
<evidence type="ECO:0000256" key="3">
    <source>
        <dbReference type="ARBA" id="ARBA00022692"/>
    </source>
</evidence>
<comment type="subcellular location">
    <subcellularLocation>
        <location evidence="1">Membrane</location>
        <topology evidence="1">Multi-pass membrane protein</topology>
    </subcellularLocation>
</comment>
<dbReference type="GO" id="GO:0015297">
    <property type="term" value="F:antiporter activity"/>
    <property type="evidence" value="ECO:0007669"/>
    <property type="project" value="InterPro"/>
</dbReference>
<feature type="signal peptide" evidence="7">
    <location>
        <begin position="1"/>
        <end position="21"/>
    </location>
</feature>
<organism evidence="8 9">
    <name type="scientific">Gossypium raimondii</name>
    <name type="common">Peruvian cotton</name>
    <name type="synonym">Gossypium klotzschianum subsp. raimondii</name>
    <dbReference type="NCBI Taxonomy" id="29730"/>
    <lineage>
        <taxon>Eukaryota</taxon>
        <taxon>Viridiplantae</taxon>
        <taxon>Streptophyta</taxon>
        <taxon>Embryophyta</taxon>
        <taxon>Tracheophyta</taxon>
        <taxon>Spermatophyta</taxon>
        <taxon>Magnoliopsida</taxon>
        <taxon>eudicotyledons</taxon>
        <taxon>Gunneridae</taxon>
        <taxon>Pentapetalae</taxon>
        <taxon>rosids</taxon>
        <taxon>malvids</taxon>
        <taxon>Malvales</taxon>
        <taxon>Malvaceae</taxon>
        <taxon>Malvoideae</taxon>
        <taxon>Gossypium</taxon>
    </lineage>
</organism>
<evidence type="ECO:0000256" key="6">
    <source>
        <dbReference type="SAM" id="Phobius"/>
    </source>
</evidence>
<keyword evidence="9" id="KW-1185">Reference proteome</keyword>